<evidence type="ECO:0000259" key="1">
    <source>
        <dbReference type="Pfam" id="PF00534"/>
    </source>
</evidence>
<gene>
    <name evidence="3" type="ORF">SAMN05421780_10818</name>
</gene>
<reference evidence="3 4" key="1">
    <citation type="submission" date="2016-10" db="EMBL/GenBank/DDBJ databases">
        <authorList>
            <person name="de Groot N.N."/>
        </authorList>
    </citation>
    <scope>NUCLEOTIDE SEQUENCE [LARGE SCALE GENOMIC DNA]</scope>
    <source>
        <strain evidence="3 4">DSM 6793</strain>
    </source>
</reference>
<dbReference type="InterPro" id="IPR050194">
    <property type="entry name" value="Glycosyltransferase_grp1"/>
</dbReference>
<dbReference type="STRING" id="927664.SAMN05421780_10818"/>
<protein>
    <submittedName>
        <fullName evidence="3">Glycosyltransferase involved in cell wall bisynthesis</fullName>
    </submittedName>
</protein>
<feature type="domain" description="Glycosyl transferase family 1" evidence="1">
    <location>
        <begin position="189"/>
        <end position="343"/>
    </location>
</feature>
<dbReference type="Pfam" id="PF13439">
    <property type="entry name" value="Glyco_transf_4"/>
    <property type="match status" value="1"/>
</dbReference>
<dbReference type="PANTHER" id="PTHR45947">
    <property type="entry name" value="SULFOQUINOVOSYL TRANSFERASE SQD2"/>
    <property type="match status" value="1"/>
</dbReference>
<dbReference type="InterPro" id="IPR028098">
    <property type="entry name" value="Glyco_trans_4-like_N"/>
</dbReference>
<dbReference type="Gene3D" id="3.40.50.2000">
    <property type="entry name" value="Glycogen Phosphorylase B"/>
    <property type="match status" value="2"/>
</dbReference>
<organism evidence="3 4">
    <name type="scientific">Flexibacter flexilis DSM 6793</name>
    <dbReference type="NCBI Taxonomy" id="927664"/>
    <lineage>
        <taxon>Bacteria</taxon>
        <taxon>Pseudomonadati</taxon>
        <taxon>Bacteroidota</taxon>
        <taxon>Cytophagia</taxon>
        <taxon>Cytophagales</taxon>
        <taxon>Flexibacteraceae</taxon>
        <taxon>Flexibacter</taxon>
    </lineage>
</organism>
<evidence type="ECO:0000259" key="2">
    <source>
        <dbReference type="Pfam" id="PF13439"/>
    </source>
</evidence>
<dbReference type="PANTHER" id="PTHR45947:SF3">
    <property type="entry name" value="SULFOQUINOVOSYL TRANSFERASE SQD2"/>
    <property type="match status" value="1"/>
</dbReference>
<dbReference type="Pfam" id="PF00534">
    <property type="entry name" value="Glycos_transf_1"/>
    <property type="match status" value="1"/>
</dbReference>
<proteinExistence type="predicted"/>
<keyword evidence="4" id="KW-1185">Reference proteome</keyword>
<keyword evidence="3" id="KW-0808">Transferase</keyword>
<dbReference type="InterPro" id="IPR001296">
    <property type="entry name" value="Glyco_trans_1"/>
</dbReference>
<dbReference type="SUPFAM" id="SSF53756">
    <property type="entry name" value="UDP-Glycosyltransferase/glycogen phosphorylase"/>
    <property type="match status" value="1"/>
</dbReference>
<evidence type="ECO:0000313" key="4">
    <source>
        <dbReference type="Proteomes" id="UP000199514"/>
    </source>
</evidence>
<dbReference type="Proteomes" id="UP000199514">
    <property type="component" value="Unassembled WGS sequence"/>
</dbReference>
<dbReference type="EMBL" id="FOLE01000008">
    <property type="protein sequence ID" value="SFC67014.1"/>
    <property type="molecule type" value="Genomic_DNA"/>
</dbReference>
<name>A0A1I1L1V0_9BACT</name>
<feature type="domain" description="Glycosyltransferase subfamily 4-like N-terminal" evidence="2">
    <location>
        <begin position="17"/>
        <end position="160"/>
    </location>
</feature>
<dbReference type="OrthoDB" id="9806653at2"/>
<dbReference type="RefSeq" id="WP_091513670.1">
    <property type="nucleotide sequence ID" value="NZ_FOLE01000008.1"/>
</dbReference>
<sequence length="366" mass="41404">MEIIHIILGKANPDRLNGVNKVVYNMATEQTKAGMNVEVWGITPDPTHDYPARNFTTRLFEAHQNPFSIDRNLKLAILAKEDAVFHLHGGWIPRFSALATLMQEYDIKYVFTPHGAYNTVAMQRSSWAKKIYFYLFEKKLLSGARKIHAIGESEVSGLNQIFPNQKSFLLPYGFEYSEHSVFHVTKNIDFTLGFVGRLDVYTKGLDLLVSAFERFQYKVPTAKLWIVGDGEGKDFLSQLIATKNIRGITLWGKKFGAEKDMLISKMHVFAHPSRNEGLPTAVLEAASFGVPAIVTQATNVAAYVQKYDCGVGIANENVDELERAMLELHANHKGERYHQLGHNCETMLKQAFAWPVLVQQYKELYA</sequence>
<dbReference type="GO" id="GO:0016757">
    <property type="term" value="F:glycosyltransferase activity"/>
    <property type="evidence" value="ECO:0007669"/>
    <property type="project" value="InterPro"/>
</dbReference>
<dbReference type="AlphaFoldDB" id="A0A1I1L1V0"/>
<accession>A0A1I1L1V0</accession>
<evidence type="ECO:0000313" key="3">
    <source>
        <dbReference type="EMBL" id="SFC67014.1"/>
    </source>
</evidence>